<feature type="compositionally biased region" description="Basic and acidic residues" evidence="2">
    <location>
        <begin position="41"/>
        <end position="54"/>
    </location>
</feature>
<name>A0AAW0PGQ4_9GOBI</name>
<keyword evidence="1" id="KW-0863">Zinc-finger</keyword>
<keyword evidence="1" id="KW-0479">Metal-binding</keyword>
<dbReference type="EMBL" id="JBBPFD010000005">
    <property type="protein sequence ID" value="KAK7926283.1"/>
    <property type="molecule type" value="Genomic_DNA"/>
</dbReference>
<keyword evidence="1" id="KW-0862">Zinc</keyword>
<feature type="compositionally biased region" description="Acidic residues" evidence="2">
    <location>
        <begin position="117"/>
        <end position="127"/>
    </location>
</feature>
<feature type="compositionally biased region" description="Basic and acidic residues" evidence="2">
    <location>
        <begin position="97"/>
        <end position="108"/>
    </location>
</feature>
<protein>
    <recommendedName>
        <fullName evidence="3">C2H2-type domain-containing protein</fullName>
    </recommendedName>
</protein>
<evidence type="ECO:0000256" key="2">
    <source>
        <dbReference type="SAM" id="MobiDB-lite"/>
    </source>
</evidence>
<sequence>MAAVELPDSAKAENSSLDQQEPMDTPPSADSPVSDNTDFFLQKDETTTDERTDSIESGPKSSATSVVAAADSAVTAHSEDNVQPKAEADSTTGNLPENHKPKTEKEPNEVQSLLWSESEDNTEEAQEDINSKQESVGKGNCSTKMTSEVCEAEFNQPENSQEKKSTEEETSVEQKEEADGKGEEADPEEDMELTTKQIKRRMMCKECGKTFNRRETFNLHRHFHLHEDELKPLTCKDVVLPFSSAVASLNIEMSIKKKRQNALM</sequence>
<dbReference type="PROSITE" id="PS50157">
    <property type="entry name" value="ZINC_FINGER_C2H2_2"/>
    <property type="match status" value="1"/>
</dbReference>
<dbReference type="Proteomes" id="UP001460270">
    <property type="component" value="Unassembled WGS sequence"/>
</dbReference>
<gene>
    <name evidence="4" type="ORF">WMY93_008593</name>
</gene>
<accession>A0AAW0PGQ4</accession>
<reference evidence="5" key="1">
    <citation type="submission" date="2024-04" db="EMBL/GenBank/DDBJ databases">
        <title>Salinicola lusitanus LLJ914,a marine bacterium isolated from the Okinawa Trough.</title>
        <authorList>
            <person name="Li J."/>
        </authorList>
    </citation>
    <scope>NUCLEOTIDE SEQUENCE [LARGE SCALE GENOMIC DNA]</scope>
</reference>
<dbReference type="InterPro" id="IPR036236">
    <property type="entry name" value="Znf_C2H2_sf"/>
</dbReference>
<dbReference type="Gene3D" id="3.30.160.60">
    <property type="entry name" value="Classic Zinc Finger"/>
    <property type="match status" value="1"/>
</dbReference>
<comment type="caution">
    <text evidence="4">The sequence shown here is derived from an EMBL/GenBank/DDBJ whole genome shotgun (WGS) entry which is preliminary data.</text>
</comment>
<dbReference type="SUPFAM" id="SSF57667">
    <property type="entry name" value="beta-beta-alpha zinc fingers"/>
    <property type="match status" value="1"/>
</dbReference>
<keyword evidence="5" id="KW-1185">Reference proteome</keyword>
<evidence type="ECO:0000256" key="1">
    <source>
        <dbReference type="PROSITE-ProRule" id="PRU00042"/>
    </source>
</evidence>
<evidence type="ECO:0000313" key="5">
    <source>
        <dbReference type="Proteomes" id="UP001460270"/>
    </source>
</evidence>
<evidence type="ECO:0000259" key="3">
    <source>
        <dbReference type="PROSITE" id="PS50157"/>
    </source>
</evidence>
<feature type="region of interest" description="Disordered" evidence="2">
    <location>
        <begin position="1"/>
        <end position="197"/>
    </location>
</feature>
<feature type="domain" description="C2H2-type" evidence="3">
    <location>
        <begin position="202"/>
        <end position="229"/>
    </location>
</feature>
<feature type="compositionally biased region" description="Low complexity" evidence="2">
    <location>
        <begin position="61"/>
        <end position="76"/>
    </location>
</feature>
<proteinExistence type="predicted"/>
<feature type="compositionally biased region" description="Basic and acidic residues" evidence="2">
    <location>
        <begin position="160"/>
        <end position="184"/>
    </location>
</feature>
<dbReference type="AlphaFoldDB" id="A0AAW0PGQ4"/>
<evidence type="ECO:0000313" key="4">
    <source>
        <dbReference type="EMBL" id="KAK7926283.1"/>
    </source>
</evidence>
<dbReference type="GO" id="GO:0008270">
    <property type="term" value="F:zinc ion binding"/>
    <property type="evidence" value="ECO:0007669"/>
    <property type="project" value="UniProtKB-KW"/>
</dbReference>
<dbReference type="PROSITE" id="PS00028">
    <property type="entry name" value="ZINC_FINGER_C2H2_1"/>
    <property type="match status" value="1"/>
</dbReference>
<dbReference type="InterPro" id="IPR013087">
    <property type="entry name" value="Znf_C2H2_type"/>
</dbReference>
<feature type="compositionally biased region" description="Basic and acidic residues" evidence="2">
    <location>
        <begin position="77"/>
        <end position="88"/>
    </location>
</feature>
<organism evidence="4 5">
    <name type="scientific">Mugilogobius chulae</name>
    <name type="common">yellowstripe goby</name>
    <dbReference type="NCBI Taxonomy" id="88201"/>
    <lineage>
        <taxon>Eukaryota</taxon>
        <taxon>Metazoa</taxon>
        <taxon>Chordata</taxon>
        <taxon>Craniata</taxon>
        <taxon>Vertebrata</taxon>
        <taxon>Euteleostomi</taxon>
        <taxon>Actinopterygii</taxon>
        <taxon>Neopterygii</taxon>
        <taxon>Teleostei</taxon>
        <taxon>Neoteleostei</taxon>
        <taxon>Acanthomorphata</taxon>
        <taxon>Gobiaria</taxon>
        <taxon>Gobiiformes</taxon>
        <taxon>Gobioidei</taxon>
        <taxon>Gobiidae</taxon>
        <taxon>Gobionellinae</taxon>
        <taxon>Mugilogobius</taxon>
    </lineage>
</organism>